<evidence type="ECO:0000313" key="3">
    <source>
        <dbReference type="Proteomes" id="UP001469089"/>
    </source>
</evidence>
<evidence type="ECO:0000313" key="2">
    <source>
        <dbReference type="EMBL" id="MEQ5843754.1"/>
    </source>
</evidence>
<keyword evidence="3" id="KW-1185">Reference proteome</keyword>
<evidence type="ECO:0000256" key="1">
    <source>
        <dbReference type="SAM" id="SignalP"/>
    </source>
</evidence>
<dbReference type="Proteomes" id="UP001469089">
    <property type="component" value="Unassembled WGS sequence"/>
</dbReference>
<keyword evidence="1" id="KW-0732">Signal</keyword>
<protein>
    <recommendedName>
        <fullName evidence="4">SnoaL-like domain-containing protein</fullName>
    </recommendedName>
</protein>
<organism evidence="2 3">
    <name type="scientific">Paraburkholderia acidicola</name>
    <dbReference type="NCBI Taxonomy" id="1912599"/>
    <lineage>
        <taxon>Bacteria</taxon>
        <taxon>Pseudomonadati</taxon>
        <taxon>Pseudomonadota</taxon>
        <taxon>Betaproteobacteria</taxon>
        <taxon>Burkholderiales</taxon>
        <taxon>Burkholderiaceae</taxon>
        <taxon>Paraburkholderia</taxon>
    </lineage>
</organism>
<feature type="chain" id="PRO_5045178072" description="SnoaL-like domain-containing protein" evidence="1">
    <location>
        <begin position="29"/>
        <end position="196"/>
    </location>
</feature>
<accession>A0ABV1LWP1</accession>
<evidence type="ECO:0008006" key="4">
    <source>
        <dbReference type="Google" id="ProtNLM"/>
    </source>
</evidence>
<dbReference type="PROSITE" id="PS51257">
    <property type="entry name" value="PROKAR_LIPOPROTEIN"/>
    <property type="match status" value="1"/>
</dbReference>
<dbReference type="RefSeq" id="WP_349545361.1">
    <property type="nucleotide sequence ID" value="NZ_JAOALG010000002.1"/>
</dbReference>
<reference evidence="2 3" key="1">
    <citation type="journal article" date="2024" name="Chem. Sci.">
        <title>Discovery of a lagriamide polyketide by integrated genome mining, isotopic labeling, and untargeted metabolomics.</title>
        <authorList>
            <person name="Fergusson C.H."/>
            <person name="Saulog J."/>
            <person name="Paulo B.S."/>
            <person name="Wilson D.M."/>
            <person name="Liu D.Y."/>
            <person name="Morehouse N.J."/>
            <person name="Waterworth S."/>
            <person name="Barkei J."/>
            <person name="Gray C.A."/>
            <person name="Kwan J.C."/>
            <person name="Eustaquio A.S."/>
            <person name="Linington R.G."/>
        </authorList>
    </citation>
    <scope>NUCLEOTIDE SEQUENCE [LARGE SCALE GENOMIC DNA]</scope>
    <source>
        <strain evidence="2 3">RL17-338-BIF-B</strain>
    </source>
</reference>
<feature type="signal peptide" evidence="1">
    <location>
        <begin position="1"/>
        <end position="28"/>
    </location>
</feature>
<gene>
    <name evidence="2" type="ORF">N0A02_30300</name>
</gene>
<dbReference type="EMBL" id="JAOALG010000002">
    <property type="protein sequence ID" value="MEQ5843754.1"/>
    <property type="molecule type" value="Genomic_DNA"/>
</dbReference>
<sequence length="196" mass="21100">MKKFNVSHIRSIAILAALLSCKPMVTDAQTISHGQVAVPVVSTHLANSFSFVPQTAQEKARSNILQIAADPAAYMQMVLNEICFGSESQYPLVATINQYFTPDYEQYTNGSLLNYSDFVSHISALRASVTGGSVVVLEAAFQGNTIADRHIVSESLPDGTTSQSEVFLFGEISSDGRLQIVHEATQAVTGSPSSRK</sequence>
<dbReference type="SUPFAM" id="SSF54427">
    <property type="entry name" value="NTF2-like"/>
    <property type="match status" value="1"/>
</dbReference>
<name>A0ABV1LWP1_9BURK</name>
<comment type="caution">
    <text evidence="2">The sequence shown here is derived from an EMBL/GenBank/DDBJ whole genome shotgun (WGS) entry which is preliminary data.</text>
</comment>
<dbReference type="InterPro" id="IPR032710">
    <property type="entry name" value="NTF2-like_dom_sf"/>
</dbReference>
<proteinExistence type="predicted"/>